<dbReference type="EMBL" id="CP036298">
    <property type="protein sequence ID" value="QDV26990.1"/>
    <property type="molecule type" value="Genomic_DNA"/>
</dbReference>
<evidence type="ECO:0000313" key="2">
    <source>
        <dbReference type="EMBL" id="QDV26990.1"/>
    </source>
</evidence>
<evidence type="ECO:0000313" key="3">
    <source>
        <dbReference type="Proteomes" id="UP000318017"/>
    </source>
</evidence>
<keyword evidence="3" id="KW-1185">Reference proteome</keyword>
<sequence length="101" mass="10298">MHIPPSSAAASAASILAQSTSKDSASGSPTSPGATSKSTDSQLEKTSEANPDRDAQGQADGLPHEELEPDENDTVHEESVSSEAAASDEPDLPTEHLDITG</sequence>
<feature type="compositionally biased region" description="Low complexity" evidence="1">
    <location>
        <begin position="1"/>
        <end position="21"/>
    </location>
</feature>
<gene>
    <name evidence="2" type="ORF">Q31a_53700</name>
</gene>
<feature type="compositionally biased region" description="Basic and acidic residues" evidence="1">
    <location>
        <begin position="42"/>
        <end position="55"/>
    </location>
</feature>
<feature type="region of interest" description="Disordered" evidence="1">
    <location>
        <begin position="1"/>
        <end position="101"/>
    </location>
</feature>
<feature type="compositionally biased region" description="Polar residues" evidence="1">
    <location>
        <begin position="22"/>
        <end position="41"/>
    </location>
</feature>
<protein>
    <submittedName>
        <fullName evidence="2">Uncharacterized protein</fullName>
    </submittedName>
</protein>
<evidence type="ECO:0000256" key="1">
    <source>
        <dbReference type="SAM" id="MobiDB-lite"/>
    </source>
</evidence>
<dbReference type="Proteomes" id="UP000318017">
    <property type="component" value="Chromosome"/>
</dbReference>
<reference evidence="2 3" key="1">
    <citation type="submission" date="2019-02" db="EMBL/GenBank/DDBJ databases">
        <title>Deep-cultivation of Planctomycetes and their phenomic and genomic characterization uncovers novel biology.</title>
        <authorList>
            <person name="Wiegand S."/>
            <person name="Jogler M."/>
            <person name="Boedeker C."/>
            <person name="Pinto D."/>
            <person name="Vollmers J."/>
            <person name="Rivas-Marin E."/>
            <person name="Kohn T."/>
            <person name="Peeters S.H."/>
            <person name="Heuer A."/>
            <person name="Rast P."/>
            <person name="Oberbeckmann S."/>
            <person name="Bunk B."/>
            <person name="Jeske O."/>
            <person name="Meyerdierks A."/>
            <person name="Storesund J.E."/>
            <person name="Kallscheuer N."/>
            <person name="Luecker S."/>
            <person name="Lage O.M."/>
            <person name="Pohl T."/>
            <person name="Merkel B.J."/>
            <person name="Hornburger P."/>
            <person name="Mueller R.-W."/>
            <person name="Bruemmer F."/>
            <person name="Labrenz M."/>
            <person name="Spormann A.M."/>
            <person name="Op den Camp H."/>
            <person name="Overmann J."/>
            <person name="Amann R."/>
            <person name="Jetten M.S.M."/>
            <person name="Mascher T."/>
            <person name="Medema M.H."/>
            <person name="Devos D.P."/>
            <person name="Kaster A.-K."/>
            <person name="Ovreas L."/>
            <person name="Rohde M."/>
            <person name="Galperin M.Y."/>
            <person name="Jogler C."/>
        </authorList>
    </citation>
    <scope>NUCLEOTIDE SEQUENCE [LARGE SCALE GENOMIC DNA]</scope>
    <source>
        <strain evidence="2 3">Q31a</strain>
    </source>
</reference>
<dbReference type="AlphaFoldDB" id="A0A518GEK1"/>
<proteinExistence type="predicted"/>
<dbReference type="RefSeq" id="WP_145083691.1">
    <property type="nucleotide sequence ID" value="NZ_CP036298.1"/>
</dbReference>
<accession>A0A518GEK1</accession>
<name>A0A518GEK1_9BACT</name>
<organism evidence="2 3">
    <name type="scientific">Aureliella helgolandensis</name>
    <dbReference type="NCBI Taxonomy" id="2527968"/>
    <lineage>
        <taxon>Bacteria</taxon>
        <taxon>Pseudomonadati</taxon>
        <taxon>Planctomycetota</taxon>
        <taxon>Planctomycetia</taxon>
        <taxon>Pirellulales</taxon>
        <taxon>Pirellulaceae</taxon>
        <taxon>Aureliella</taxon>
    </lineage>
</organism>
<dbReference type="KEGG" id="ahel:Q31a_53700"/>